<evidence type="ECO:0000313" key="1">
    <source>
        <dbReference type="EMBL" id="KAJ3554390.1"/>
    </source>
</evidence>
<name>A0ACC1T6H6_9APHY</name>
<proteinExistence type="predicted"/>
<organism evidence="1 2">
    <name type="scientific">Phlebia brevispora</name>
    <dbReference type="NCBI Taxonomy" id="194682"/>
    <lineage>
        <taxon>Eukaryota</taxon>
        <taxon>Fungi</taxon>
        <taxon>Dikarya</taxon>
        <taxon>Basidiomycota</taxon>
        <taxon>Agaricomycotina</taxon>
        <taxon>Agaricomycetes</taxon>
        <taxon>Polyporales</taxon>
        <taxon>Meruliaceae</taxon>
        <taxon>Phlebia</taxon>
    </lineage>
</organism>
<gene>
    <name evidence="1" type="ORF">NM688_g3140</name>
</gene>
<sequence>MTSLSYYIVNSNYLRVADILGASSTPGTTVIGQHKNLNPETLNQQWQMNVKTFNFTTGIYTASLQASNPSLYAVPSSGGVVTGTSEVDWFLEAVTAPFGGATSFRIGEGPEGPFWTAQPNDTQQVQLRSNDNGEDQVWTFIEVVIPRRPSAPPTTWLENELRFSTSCSSCAAPINIWPCYVRLCTCTLLRK</sequence>
<keyword evidence="2" id="KW-1185">Reference proteome</keyword>
<accession>A0ACC1T6H6</accession>
<protein>
    <submittedName>
        <fullName evidence="1">Uncharacterized protein</fullName>
    </submittedName>
</protein>
<comment type="caution">
    <text evidence="1">The sequence shown here is derived from an EMBL/GenBank/DDBJ whole genome shotgun (WGS) entry which is preliminary data.</text>
</comment>
<evidence type="ECO:0000313" key="2">
    <source>
        <dbReference type="Proteomes" id="UP001148662"/>
    </source>
</evidence>
<dbReference type="EMBL" id="JANHOG010000435">
    <property type="protein sequence ID" value="KAJ3554390.1"/>
    <property type="molecule type" value="Genomic_DNA"/>
</dbReference>
<reference evidence="1" key="1">
    <citation type="submission" date="2022-07" db="EMBL/GenBank/DDBJ databases">
        <title>Genome Sequence of Phlebia brevispora.</title>
        <authorList>
            <person name="Buettner E."/>
        </authorList>
    </citation>
    <scope>NUCLEOTIDE SEQUENCE</scope>
    <source>
        <strain evidence="1">MPL23</strain>
    </source>
</reference>
<dbReference type="Proteomes" id="UP001148662">
    <property type="component" value="Unassembled WGS sequence"/>
</dbReference>